<feature type="chain" id="PRO_5022175196" evidence="1">
    <location>
        <begin position="19"/>
        <end position="466"/>
    </location>
</feature>
<evidence type="ECO:0000313" key="3">
    <source>
        <dbReference type="Proteomes" id="UP000316426"/>
    </source>
</evidence>
<name>A0A518K613_9BACT</name>
<proteinExistence type="predicted"/>
<dbReference type="AlphaFoldDB" id="A0A518K613"/>
<evidence type="ECO:0000256" key="1">
    <source>
        <dbReference type="SAM" id="SignalP"/>
    </source>
</evidence>
<accession>A0A518K613</accession>
<reference evidence="2 3" key="1">
    <citation type="submission" date="2019-02" db="EMBL/GenBank/DDBJ databases">
        <title>Deep-cultivation of Planctomycetes and their phenomic and genomic characterization uncovers novel biology.</title>
        <authorList>
            <person name="Wiegand S."/>
            <person name="Jogler M."/>
            <person name="Boedeker C."/>
            <person name="Pinto D."/>
            <person name="Vollmers J."/>
            <person name="Rivas-Marin E."/>
            <person name="Kohn T."/>
            <person name="Peeters S.H."/>
            <person name="Heuer A."/>
            <person name="Rast P."/>
            <person name="Oberbeckmann S."/>
            <person name="Bunk B."/>
            <person name="Jeske O."/>
            <person name="Meyerdierks A."/>
            <person name="Storesund J.E."/>
            <person name="Kallscheuer N."/>
            <person name="Luecker S."/>
            <person name="Lage O.M."/>
            <person name="Pohl T."/>
            <person name="Merkel B.J."/>
            <person name="Hornburger P."/>
            <person name="Mueller R.-W."/>
            <person name="Bruemmer F."/>
            <person name="Labrenz M."/>
            <person name="Spormann A.M."/>
            <person name="Op den Camp H."/>
            <person name="Overmann J."/>
            <person name="Amann R."/>
            <person name="Jetten M.S.M."/>
            <person name="Mascher T."/>
            <person name="Medema M.H."/>
            <person name="Devos D.P."/>
            <person name="Kaster A.-K."/>
            <person name="Ovreas L."/>
            <person name="Rohde M."/>
            <person name="Galperin M.Y."/>
            <person name="Jogler C."/>
        </authorList>
    </citation>
    <scope>NUCLEOTIDE SEQUENCE [LARGE SCALE GENOMIC DNA]</scope>
    <source>
        <strain evidence="2 3">Spa11</strain>
    </source>
</reference>
<feature type="signal peptide" evidence="1">
    <location>
        <begin position="1"/>
        <end position="18"/>
    </location>
</feature>
<protein>
    <submittedName>
        <fullName evidence="2">Uncharacterized protein</fullName>
    </submittedName>
</protein>
<gene>
    <name evidence="2" type="ORF">Spa11_14300</name>
</gene>
<dbReference type="EMBL" id="CP036349">
    <property type="protein sequence ID" value="QDV73234.1"/>
    <property type="molecule type" value="Genomic_DNA"/>
</dbReference>
<dbReference type="Proteomes" id="UP000316426">
    <property type="component" value="Chromosome"/>
</dbReference>
<organism evidence="2 3">
    <name type="scientific">Botrimarina mediterranea</name>
    <dbReference type="NCBI Taxonomy" id="2528022"/>
    <lineage>
        <taxon>Bacteria</taxon>
        <taxon>Pseudomonadati</taxon>
        <taxon>Planctomycetota</taxon>
        <taxon>Planctomycetia</taxon>
        <taxon>Pirellulales</taxon>
        <taxon>Lacipirellulaceae</taxon>
        <taxon>Botrimarina</taxon>
    </lineage>
</organism>
<keyword evidence="1" id="KW-0732">Signal</keyword>
<sequence length="466" mass="51170" precursor="true">MPCSMPMLLAFVMLAVQGITVASPLAKEPEGQASTEVFLFAAEATDSATRKVLSDKLLHRMHEEALPGDVFHLFSCGSGHKPVGTCTIPPGTFGVRKNRGEMKKQVKPFVTWLGAAPSERKSLELNIPEIGKSVASVRKTDYRSEVILIGDPSYNNTLHDGWSMRGRNIPSDSSVTKQARSISPFNRGVVDLPANTSITLLAHREDFGADHVYRHGVERFWRLFFQVNGGAKLLKVTASVEAALDHAERNNPPAPVVAVPGNQGMRLATAESLGDDFFGEPVVIFLGGEHRKPPLNRIVPAVDVEAILSQAMSWQNYTTYALRWTADEEVSSYCDLDWAVVNKATGEEVFFAHPRGTSAQLYRDIRYGQGHSDRRSFGSNFEIVKVANSAPHDFWINCFKGSGRIEAELIQIRSGVRTTQAITFKAAVSDGRRDTAIRDTSKSWLKLELPLGDPGRPSTANAPTLR</sequence>
<dbReference type="KEGG" id="bmei:Spa11_14300"/>
<keyword evidence="3" id="KW-1185">Reference proteome</keyword>
<evidence type="ECO:0000313" key="2">
    <source>
        <dbReference type="EMBL" id="QDV73234.1"/>
    </source>
</evidence>